<name>A0ABV4J6Q9_9ACTN</name>
<accession>A0ABV4J6Q9</accession>
<evidence type="ECO:0000313" key="2">
    <source>
        <dbReference type="EMBL" id="MEZ3182617.1"/>
    </source>
</evidence>
<dbReference type="EMBL" id="JAHWZY010000047">
    <property type="protein sequence ID" value="MEZ3182617.1"/>
    <property type="molecule type" value="Genomic_DNA"/>
</dbReference>
<organism evidence="2 3">
    <name type="scientific">Streptomyces pimonensis</name>
    <dbReference type="NCBI Taxonomy" id="2860288"/>
    <lineage>
        <taxon>Bacteria</taxon>
        <taxon>Bacillati</taxon>
        <taxon>Actinomycetota</taxon>
        <taxon>Actinomycetes</taxon>
        <taxon>Kitasatosporales</taxon>
        <taxon>Streptomycetaceae</taxon>
        <taxon>Streptomyces</taxon>
    </lineage>
</organism>
<proteinExistence type="predicted"/>
<reference evidence="2 3" key="1">
    <citation type="journal article" date="2021" name="Res Sq">
        <title>Streptomyces Pimoensis sp. nov., Isolated From the Taklimakan Desert in Xinjiang, China.</title>
        <authorList>
            <person name="Zhang P."/>
            <person name="Luo X."/>
            <person name="Luo X."/>
            <person name="Liu Z."/>
            <person name="Xia Z."/>
            <person name="Wan C."/>
            <person name="zhang L."/>
        </authorList>
    </citation>
    <scope>NUCLEOTIDE SEQUENCE [LARGE SCALE GENOMIC DNA]</scope>
    <source>
        <strain evidence="2 3">TRM75549</strain>
    </source>
</reference>
<gene>
    <name evidence="2" type="ORF">KYY02_29335</name>
</gene>
<comment type="caution">
    <text evidence="2">The sequence shown here is derived from an EMBL/GenBank/DDBJ whole genome shotgun (WGS) entry which is preliminary data.</text>
</comment>
<evidence type="ECO:0000256" key="1">
    <source>
        <dbReference type="SAM" id="MobiDB-lite"/>
    </source>
</evidence>
<protein>
    <submittedName>
        <fullName evidence="2">Uncharacterized protein</fullName>
    </submittedName>
</protein>
<dbReference type="Proteomes" id="UP001567537">
    <property type="component" value="Unassembled WGS sequence"/>
</dbReference>
<feature type="compositionally biased region" description="Low complexity" evidence="1">
    <location>
        <begin position="52"/>
        <end position="69"/>
    </location>
</feature>
<feature type="region of interest" description="Disordered" evidence="1">
    <location>
        <begin position="1"/>
        <end position="71"/>
    </location>
</feature>
<sequence length="103" mass="10136">MVETDESGVRAGEPEPVCARTAGSGGAGGRPAEHLGVPEGVLIADSSGRRTGTGAVPVPGPAGADHAPVLGPYPGAYVLHHRTHLAPGADARSRTGRKSAALG</sequence>
<evidence type="ECO:0000313" key="3">
    <source>
        <dbReference type="Proteomes" id="UP001567537"/>
    </source>
</evidence>
<dbReference type="RefSeq" id="WP_371243464.1">
    <property type="nucleotide sequence ID" value="NZ_JAHWZY010000047.1"/>
</dbReference>
<keyword evidence="3" id="KW-1185">Reference proteome</keyword>